<dbReference type="SUPFAM" id="SSF56112">
    <property type="entry name" value="Protein kinase-like (PK-like)"/>
    <property type="match status" value="1"/>
</dbReference>
<dbReference type="RefSeq" id="WP_136876542.1">
    <property type="nucleotide sequence ID" value="NZ_SWBO01000004.1"/>
</dbReference>
<feature type="domain" description="Aminoglycoside phosphotransferase" evidence="1">
    <location>
        <begin position="18"/>
        <end position="256"/>
    </location>
</feature>
<dbReference type="PANTHER" id="PTHR21064">
    <property type="entry name" value="AMINOGLYCOSIDE PHOSPHOTRANSFERASE DOMAIN-CONTAINING PROTEIN-RELATED"/>
    <property type="match status" value="1"/>
</dbReference>
<accession>A0A4U1C779</accession>
<dbReference type="Proteomes" id="UP000310477">
    <property type="component" value="Unassembled WGS sequence"/>
</dbReference>
<proteinExistence type="predicted"/>
<gene>
    <name evidence="2" type="ORF">FA045_08630</name>
</gene>
<dbReference type="PANTHER" id="PTHR21064:SF5">
    <property type="entry name" value="SLR1880 PROTEIN"/>
    <property type="match status" value="1"/>
</dbReference>
<reference evidence="2 3" key="1">
    <citation type="submission" date="2019-04" db="EMBL/GenBank/DDBJ databases">
        <title>Pedobacter sp. AR-2-6 sp. nov., isolated from Arctic soil.</title>
        <authorList>
            <person name="Dahal R.H."/>
            <person name="Kim D.-U."/>
        </authorList>
    </citation>
    <scope>NUCLEOTIDE SEQUENCE [LARGE SCALE GENOMIC DNA]</scope>
    <source>
        <strain evidence="2 3">AR-2-6</strain>
    </source>
</reference>
<dbReference type="Gene3D" id="3.90.1200.10">
    <property type="match status" value="1"/>
</dbReference>
<dbReference type="InterPro" id="IPR002575">
    <property type="entry name" value="Aminoglycoside_PTrfase"/>
</dbReference>
<protein>
    <submittedName>
        <fullName evidence="2">Aminoglycoside phosphotransferase family protein</fullName>
    </submittedName>
</protein>
<dbReference type="EMBL" id="SWBO01000004">
    <property type="protein sequence ID" value="TKC01294.1"/>
    <property type="molecule type" value="Genomic_DNA"/>
</dbReference>
<organism evidence="2 3">
    <name type="scientific">Pedobacter cryotolerans</name>
    <dbReference type="NCBI Taxonomy" id="2571270"/>
    <lineage>
        <taxon>Bacteria</taxon>
        <taxon>Pseudomonadati</taxon>
        <taxon>Bacteroidota</taxon>
        <taxon>Sphingobacteriia</taxon>
        <taxon>Sphingobacteriales</taxon>
        <taxon>Sphingobacteriaceae</taxon>
        <taxon>Pedobacter</taxon>
    </lineage>
</organism>
<keyword evidence="3" id="KW-1185">Reference proteome</keyword>
<dbReference type="InterPro" id="IPR050249">
    <property type="entry name" value="Pseudomonas-type_ThrB"/>
</dbReference>
<evidence type="ECO:0000313" key="3">
    <source>
        <dbReference type="Proteomes" id="UP000310477"/>
    </source>
</evidence>
<dbReference type="Pfam" id="PF01636">
    <property type="entry name" value="APH"/>
    <property type="match status" value="1"/>
</dbReference>
<dbReference type="OrthoDB" id="526037at2"/>
<name>A0A4U1C779_9SPHI</name>
<comment type="caution">
    <text evidence="2">The sequence shown here is derived from an EMBL/GenBank/DDBJ whole genome shotgun (WGS) entry which is preliminary data.</text>
</comment>
<dbReference type="GO" id="GO:0016740">
    <property type="term" value="F:transferase activity"/>
    <property type="evidence" value="ECO:0007669"/>
    <property type="project" value="UniProtKB-KW"/>
</dbReference>
<dbReference type="InterPro" id="IPR011009">
    <property type="entry name" value="Kinase-like_dom_sf"/>
</dbReference>
<keyword evidence="2" id="KW-0808">Transferase</keyword>
<sequence>MLKDTLQQFNLNYDDYQISTFGSGLINKTYKLTAKQGTESYILQQINKSVFKSPLLVTKNIQNVGEYLLGKYPNYLFVGLIPSLNGEFSVKDTDGEFYKLSKFIKNSLTINTVDNCKQAHEAALKFGEFTSLLKDFDINDLHYTLTNFHNLTFRFEEFEKQLSTADKVRLIAAKDAIDLIYKHQNIVDTYNEIVKNNLIPIRVVHHDTKINNILFDEFNSGLCVIDLDTIMPGYYISDLGDMFRTYLCPVDEEEQDLTKIKIRADIFIAIATGYLKKMGEMLTPSEKRLFVYAGKFMIYMQAIRFLTDFLANDEYYGEKYPGHNLARAKNQLTLLEQYVSSSSLFEKMVADELGKAVAVQ</sequence>
<evidence type="ECO:0000313" key="2">
    <source>
        <dbReference type="EMBL" id="TKC01294.1"/>
    </source>
</evidence>
<evidence type="ECO:0000259" key="1">
    <source>
        <dbReference type="Pfam" id="PF01636"/>
    </source>
</evidence>
<dbReference type="AlphaFoldDB" id="A0A4U1C779"/>